<dbReference type="Pfam" id="PF12833">
    <property type="entry name" value="HTH_18"/>
    <property type="match status" value="1"/>
</dbReference>
<keyword evidence="1" id="KW-0805">Transcription regulation</keyword>
<dbReference type="PROSITE" id="PS00041">
    <property type="entry name" value="HTH_ARAC_FAMILY_1"/>
    <property type="match status" value="1"/>
</dbReference>
<organism evidence="5 6">
    <name type="scientific">Paenibacillus peoriae</name>
    <dbReference type="NCBI Taxonomy" id="59893"/>
    <lineage>
        <taxon>Bacteria</taxon>
        <taxon>Bacillati</taxon>
        <taxon>Bacillota</taxon>
        <taxon>Bacilli</taxon>
        <taxon>Bacillales</taxon>
        <taxon>Paenibacillaceae</taxon>
        <taxon>Paenibacillus</taxon>
    </lineage>
</organism>
<dbReference type="EMBL" id="CP061172">
    <property type="protein sequence ID" value="QNR69669.1"/>
    <property type="molecule type" value="Genomic_DNA"/>
</dbReference>
<dbReference type="PANTHER" id="PTHR43280">
    <property type="entry name" value="ARAC-FAMILY TRANSCRIPTIONAL REGULATOR"/>
    <property type="match status" value="1"/>
</dbReference>
<dbReference type="SMART" id="SM00342">
    <property type="entry name" value="HTH_ARAC"/>
    <property type="match status" value="1"/>
</dbReference>
<feature type="domain" description="HTH araC/xylS-type" evidence="4">
    <location>
        <begin position="178"/>
        <end position="276"/>
    </location>
</feature>
<evidence type="ECO:0000259" key="4">
    <source>
        <dbReference type="PROSITE" id="PS01124"/>
    </source>
</evidence>
<evidence type="ECO:0000256" key="2">
    <source>
        <dbReference type="ARBA" id="ARBA00023125"/>
    </source>
</evidence>
<evidence type="ECO:0000256" key="1">
    <source>
        <dbReference type="ARBA" id="ARBA00023015"/>
    </source>
</evidence>
<dbReference type="InterPro" id="IPR009057">
    <property type="entry name" value="Homeodomain-like_sf"/>
</dbReference>
<dbReference type="Proteomes" id="UP000516384">
    <property type="component" value="Chromosome"/>
</dbReference>
<dbReference type="PRINTS" id="PR00032">
    <property type="entry name" value="HTHARAC"/>
</dbReference>
<accession>A0A7H0YF11</accession>
<name>A0A7H0YF11_9BACL</name>
<dbReference type="InterPro" id="IPR020449">
    <property type="entry name" value="Tscrpt_reg_AraC-type_HTH"/>
</dbReference>
<evidence type="ECO:0000313" key="5">
    <source>
        <dbReference type="EMBL" id="QNR69669.1"/>
    </source>
</evidence>
<dbReference type="InterPro" id="IPR037923">
    <property type="entry name" value="HTH-like"/>
</dbReference>
<dbReference type="SUPFAM" id="SSF51215">
    <property type="entry name" value="Regulatory protein AraC"/>
    <property type="match status" value="1"/>
</dbReference>
<protein>
    <submittedName>
        <fullName evidence="5">AraC family transcriptional regulator</fullName>
    </submittedName>
</protein>
<reference evidence="5 6" key="1">
    <citation type="submission" date="2020-09" db="EMBL/GenBank/DDBJ databases">
        <title>Characterization of Paenibacillus peoriae strain ZF390 with broad-spectrum antimicrobial activity as a potential biocontrol agent.</title>
        <authorList>
            <person name="Li L."/>
            <person name="Zhao Y."/>
            <person name="Li B."/>
            <person name="Xie X."/>
        </authorList>
    </citation>
    <scope>NUCLEOTIDE SEQUENCE [LARGE SCALE GENOMIC DNA]</scope>
    <source>
        <strain evidence="5 6">ZF390</strain>
    </source>
</reference>
<dbReference type="GO" id="GO:0043565">
    <property type="term" value="F:sequence-specific DNA binding"/>
    <property type="evidence" value="ECO:0007669"/>
    <property type="project" value="InterPro"/>
</dbReference>
<dbReference type="PROSITE" id="PS01124">
    <property type="entry name" value="HTH_ARAC_FAMILY_2"/>
    <property type="match status" value="1"/>
</dbReference>
<evidence type="ECO:0000256" key="3">
    <source>
        <dbReference type="ARBA" id="ARBA00023163"/>
    </source>
</evidence>
<dbReference type="Pfam" id="PF02311">
    <property type="entry name" value="AraC_binding"/>
    <property type="match status" value="1"/>
</dbReference>
<dbReference type="RefSeq" id="WP_103048517.1">
    <property type="nucleotide sequence ID" value="NZ_CP061172.1"/>
</dbReference>
<keyword evidence="3" id="KW-0804">Transcription</keyword>
<dbReference type="Gene3D" id="1.10.10.60">
    <property type="entry name" value="Homeodomain-like"/>
    <property type="match status" value="2"/>
</dbReference>
<dbReference type="AlphaFoldDB" id="A0A7H0YF11"/>
<proteinExistence type="predicted"/>
<dbReference type="InterPro" id="IPR018060">
    <property type="entry name" value="HTH_AraC"/>
</dbReference>
<dbReference type="InterPro" id="IPR003313">
    <property type="entry name" value="AraC-bd"/>
</dbReference>
<dbReference type="Gene3D" id="2.60.120.280">
    <property type="entry name" value="Regulatory protein AraC"/>
    <property type="match status" value="1"/>
</dbReference>
<dbReference type="GO" id="GO:0003700">
    <property type="term" value="F:DNA-binding transcription factor activity"/>
    <property type="evidence" value="ECO:0007669"/>
    <property type="project" value="InterPro"/>
</dbReference>
<keyword evidence="2" id="KW-0238">DNA-binding</keyword>
<dbReference type="PANTHER" id="PTHR43280:SF28">
    <property type="entry name" value="HTH-TYPE TRANSCRIPTIONAL ACTIVATOR RHAS"/>
    <property type="match status" value="1"/>
</dbReference>
<sequence>MIKIDCYLPSPILNKGVLFPESLGRYKNFPNHGERRNAGLLKEYNLHIIFAGKGVIVHDGKEIELTPGMGFLFGKHTTQQYRTKPEDPWDARWIHFDGQYVDSLLQGRSIHEPYLFSLHRPERLKPLMEEMLQLAQAYRHDYDVRISSLLYEVLLEIAHHSHQIFGTSPGGTVQERIRHTAEYIRMHCRDMLDLKTMAATSGYSSFHFSRLFHQIMGSTPAQYLLQCRITLAKHLLVSTALTVKQISLETGFHQSSYFIKRFREHTGITPEQFRQLRRMG</sequence>
<dbReference type="SUPFAM" id="SSF46689">
    <property type="entry name" value="Homeodomain-like"/>
    <property type="match status" value="2"/>
</dbReference>
<gene>
    <name evidence="5" type="ORF">IAQ67_12045</name>
</gene>
<evidence type="ECO:0000313" key="6">
    <source>
        <dbReference type="Proteomes" id="UP000516384"/>
    </source>
</evidence>
<dbReference type="InterPro" id="IPR018062">
    <property type="entry name" value="HTH_AraC-typ_CS"/>
</dbReference>